<dbReference type="SUPFAM" id="SSF54909">
    <property type="entry name" value="Dimeric alpha+beta barrel"/>
    <property type="match status" value="1"/>
</dbReference>
<feature type="domain" description="ABM" evidence="1">
    <location>
        <begin position="3"/>
        <end position="94"/>
    </location>
</feature>
<proteinExistence type="predicted"/>
<dbReference type="PROSITE" id="PS51725">
    <property type="entry name" value="ABM"/>
    <property type="match status" value="1"/>
</dbReference>
<dbReference type="Pfam" id="PF03992">
    <property type="entry name" value="ABM"/>
    <property type="match status" value="1"/>
</dbReference>
<evidence type="ECO:0000259" key="1">
    <source>
        <dbReference type="PROSITE" id="PS51725"/>
    </source>
</evidence>
<dbReference type="EMBL" id="PSZC01000013">
    <property type="protein sequence ID" value="PPJ36578.1"/>
    <property type="molecule type" value="Genomic_DNA"/>
</dbReference>
<accession>A0A2S6AMX8</accession>
<reference evidence="2 3" key="1">
    <citation type="submission" date="2018-02" db="EMBL/GenBank/DDBJ databases">
        <title>8 Nocardia nova and 1 Nocardia cyriacigeorgica strain used for evolution to TMP-SMX.</title>
        <authorList>
            <person name="Mehta H."/>
            <person name="Weng J."/>
            <person name="Shamoo Y."/>
        </authorList>
    </citation>
    <scope>NUCLEOTIDE SEQUENCE [LARGE SCALE GENOMIC DNA]</scope>
    <source>
        <strain evidence="2 3">MDA3139</strain>
    </source>
</reference>
<evidence type="ECO:0000313" key="3">
    <source>
        <dbReference type="Proteomes" id="UP000239874"/>
    </source>
</evidence>
<organism evidence="2 3">
    <name type="scientific">Nocardia nova</name>
    <dbReference type="NCBI Taxonomy" id="37330"/>
    <lineage>
        <taxon>Bacteria</taxon>
        <taxon>Bacillati</taxon>
        <taxon>Actinomycetota</taxon>
        <taxon>Actinomycetes</taxon>
        <taxon>Mycobacteriales</taxon>
        <taxon>Nocardiaceae</taxon>
        <taxon>Nocardia</taxon>
    </lineage>
</organism>
<dbReference type="InterPro" id="IPR007138">
    <property type="entry name" value="ABM_dom"/>
</dbReference>
<gene>
    <name evidence="2" type="ORF">C5E45_19375</name>
</gene>
<dbReference type="RefSeq" id="WP_104377174.1">
    <property type="nucleotide sequence ID" value="NZ_PSZC01000013.1"/>
</dbReference>
<sequence length="98" mass="10579">MALIAILELAFAPDKLDAAREVMSRVIAETRAYEGCQGVDVVIDIADETRWRFIETWASPEHDAAYRAWRAGEGAIADLGPLLAGAPVLTRGAVDPTI</sequence>
<dbReference type="Gene3D" id="3.30.70.100">
    <property type="match status" value="1"/>
</dbReference>
<dbReference type="OrthoDB" id="7867302at2"/>
<comment type="caution">
    <text evidence="2">The sequence shown here is derived from an EMBL/GenBank/DDBJ whole genome shotgun (WGS) entry which is preliminary data.</text>
</comment>
<protein>
    <submittedName>
        <fullName evidence="2">Antibiotic biosynthesis monooxygenase</fullName>
    </submittedName>
</protein>
<dbReference type="GO" id="GO:0004497">
    <property type="term" value="F:monooxygenase activity"/>
    <property type="evidence" value="ECO:0007669"/>
    <property type="project" value="UniProtKB-KW"/>
</dbReference>
<name>A0A2S6AMX8_9NOCA</name>
<dbReference type="Proteomes" id="UP000239874">
    <property type="component" value="Unassembled WGS sequence"/>
</dbReference>
<evidence type="ECO:0000313" key="2">
    <source>
        <dbReference type="EMBL" id="PPJ36578.1"/>
    </source>
</evidence>
<dbReference type="InterPro" id="IPR011008">
    <property type="entry name" value="Dimeric_a/b-barrel"/>
</dbReference>
<keyword evidence="2" id="KW-0503">Monooxygenase</keyword>
<keyword evidence="2" id="KW-0560">Oxidoreductase</keyword>
<dbReference type="AlphaFoldDB" id="A0A2S6AMX8"/>